<dbReference type="OrthoDB" id="9094616at2"/>
<proteinExistence type="predicted"/>
<protein>
    <submittedName>
        <fullName evidence="1">Uncharacterized protein</fullName>
    </submittedName>
</protein>
<dbReference type="EMBL" id="SMRP01000004">
    <property type="protein sequence ID" value="TDG24172.1"/>
    <property type="molecule type" value="Genomic_DNA"/>
</dbReference>
<dbReference type="Proteomes" id="UP000295722">
    <property type="component" value="Unassembled WGS sequence"/>
</dbReference>
<evidence type="ECO:0000313" key="2">
    <source>
        <dbReference type="Proteomes" id="UP000295722"/>
    </source>
</evidence>
<keyword evidence="2" id="KW-1185">Reference proteome</keyword>
<dbReference type="AlphaFoldDB" id="A0A4R5MBJ6"/>
<accession>A0A4R5MBJ6</accession>
<evidence type="ECO:0000313" key="1">
    <source>
        <dbReference type="EMBL" id="TDG24172.1"/>
    </source>
</evidence>
<gene>
    <name evidence="1" type="ORF">EYW47_11785</name>
</gene>
<organism evidence="1 2">
    <name type="scientific">Paraburkholderia silviterrae</name>
    <dbReference type="NCBI Taxonomy" id="2528715"/>
    <lineage>
        <taxon>Bacteria</taxon>
        <taxon>Pseudomonadati</taxon>
        <taxon>Pseudomonadota</taxon>
        <taxon>Betaproteobacteria</taxon>
        <taxon>Burkholderiales</taxon>
        <taxon>Burkholderiaceae</taxon>
        <taxon>Paraburkholderia</taxon>
    </lineage>
</organism>
<sequence length="174" mass="19010">MTHLTDDQIAAKELRNAAYHEAGHKILYERFGGSGDAVIWRNESGNPAEKAWCGQFRPRTCPEEVRKIAIANGFPAPDLPMNWKAIVGMAGLLAEDILSGETDDVGALADTLFFKITGGEASASDLASMNITDVDDCALSYDVVDEAVRLLLEAWPLVQQEAEYLIEFAESECM</sequence>
<reference evidence="1 2" key="1">
    <citation type="submission" date="2019-03" db="EMBL/GenBank/DDBJ databases">
        <title>Paraburkholderia sp. 4M-K11, isolated from subtropical forest soil.</title>
        <authorList>
            <person name="Gao Z.-H."/>
            <person name="Qiu L.-H."/>
        </authorList>
    </citation>
    <scope>NUCLEOTIDE SEQUENCE [LARGE SCALE GENOMIC DNA]</scope>
    <source>
        <strain evidence="1 2">4M-K11</strain>
    </source>
</reference>
<dbReference type="RefSeq" id="WP_133195017.1">
    <property type="nucleotide sequence ID" value="NZ_JBHUCW010000018.1"/>
</dbReference>
<comment type="caution">
    <text evidence="1">The sequence shown here is derived from an EMBL/GenBank/DDBJ whole genome shotgun (WGS) entry which is preliminary data.</text>
</comment>
<name>A0A4R5MBJ6_9BURK</name>